<reference evidence="2" key="1">
    <citation type="submission" date="2025-08" db="UniProtKB">
        <authorList>
            <consortium name="Ensembl"/>
        </authorList>
    </citation>
    <scope>IDENTIFICATION</scope>
</reference>
<keyword evidence="1" id="KW-0732">Signal</keyword>
<keyword evidence="3" id="KW-1185">Reference proteome</keyword>
<reference evidence="2" key="2">
    <citation type="submission" date="2025-09" db="UniProtKB">
        <authorList>
            <consortium name="Ensembl"/>
        </authorList>
    </citation>
    <scope>IDENTIFICATION</scope>
</reference>
<feature type="signal peptide" evidence="1">
    <location>
        <begin position="1"/>
        <end position="27"/>
    </location>
</feature>
<dbReference type="SUPFAM" id="SSF52266">
    <property type="entry name" value="SGNH hydrolase"/>
    <property type="match status" value="1"/>
</dbReference>
<dbReference type="GeneTree" id="ENSGT01120000271991"/>
<dbReference type="Gene3D" id="3.40.50.12690">
    <property type="match status" value="1"/>
</dbReference>
<organism evidence="2 3">
    <name type="scientific">Sander lucioperca</name>
    <name type="common">Pike-perch</name>
    <name type="synonym">Perca lucioperca</name>
    <dbReference type="NCBI Taxonomy" id="283035"/>
    <lineage>
        <taxon>Eukaryota</taxon>
        <taxon>Metazoa</taxon>
        <taxon>Chordata</taxon>
        <taxon>Craniata</taxon>
        <taxon>Vertebrata</taxon>
        <taxon>Euteleostomi</taxon>
        <taxon>Actinopterygii</taxon>
        <taxon>Neopterygii</taxon>
        <taxon>Teleostei</taxon>
        <taxon>Neoteleostei</taxon>
        <taxon>Acanthomorphata</taxon>
        <taxon>Eupercaria</taxon>
        <taxon>Perciformes</taxon>
        <taxon>Percoidei</taxon>
        <taxon>Percidae</taxon>
        <taxon>Luciopercinae</taxon>
        <taxon>Sander</taxon>
    </lineage>
</organism>
<dbReference type="Ensembl" id="ENSSLUT00000041896.1">
    <property type="protein sequence ID" value="ENSSLUP00000040588.1"/>
    <property type="gene ID" value="ENSSLUG00000018113.1"/>
</dbReference>
<name>A0A8C9ZJM9_SANLU</name>
<protein>
    <submittedName>
        <fullName evidence="2">Uncharacterized protein</fullName>
    </submittedName>
</protein>
<evidence type="ECO:0000313" key="2">
    <source>
        <dbReference type="Ensembl" id="ENSSLUP00000040588.1"/>
    </source>
</evidence>
<accession>A0A8C9ZJM9</accession>
<evidence type="ECO:0000256" key="1">
    <source>
        <dbReference type="SAM" id="SignalP"/>
    </source>
</evidence>
<dbReference type="Gene3D" id="3.40.50.12700">
    <property type="match status" value="1"/>
</dbReference>
<feature type="chain" id="PRO_5034862560" evidence="1">
    <location>
        <begin position="28"/>
        <end position="237"/>
    </location>
</feature>
<dbReference type="AlphaFoldDB" id="A0A8C9ZJM9"/>
<dbReference type="Proteomes" id="UP000694568">
    <property type="component" value="Unplaced"/>
</dbReference>
<proteinExistence type="predicted"/>
<sequence>IAPRSPLGLIAFCSLCSVCQMFSYASASFSDNDTCNKCSLFAALEAKLSEFEAWLRTMDSNSYASVASQCSVAGAGQHTVASASSPRASEQVGDCPKEAYPWLTTDLFTFSNSFSPLSDTPAEKPTLVIGSSILRNVKLAAPVDTVLCIPGARAGDVQSYLKLLAKDNCKYSMIIIHAGGNDTQLRKSKITKINVESVCAYAKTIDDMYSRMSSIHHWLLGWCPANDVGYMDNWQEF</sequence>
<evidence type="ECO:0000313" key="3">
    <source>
        <dbReference type="Proteomes" id="UP000694568"/>
    </source>
</evidence>